<dbReference type="AlphaFoldDB" id="A0A5F0DCZ8"/>
<evidence type="ECO:0000256" key="3">
    <source>
        <dbReference type="ARBA" id="ARBA00023163"/>
    </source>
</evidence>
<gene>
    <name evidence="6" type="ORF">E3O10_02345</name>
</gene>
<dbReference type="EMBL" id="SOFF01000010">
    <property type="protein sequence ID" value="TFB93861.1"/>
    <property type="molecule type" value="Genomic_DNA"/>
</dbReference>
<organism evidence="6 7">
    <name type="scientific">Cryobacterium luteum</name>
    <dbReference type="NCBI Taxonomy" id="1424661"/>
    <lineage>
        <taxon>Bacteria</taxon>
        <taxon>Bacillati</taxon>
        <taxon>Actinomycetota</taxon>
        <taxon>Actinomycetes</taxon>
        <taxon>Micrococcales</taxon>
        <taxon>Microbacteriaceae</taxon>
        <taxon>Cryobacterium</taxon>
    </lineage>
</organism>
<keyword evidence="3" id="KW-0804">Transcription</keyword>
<dbReference type="InterPro" id="IPR014757">
    <property type="entry name" value="Tscrpt_reg_IclR_C"/>
</dbReference>
<dbReference type="OrthoDB" id="4068713at2"/>
<dbReference type="GO" id="GO:0045892">
    <property type="term" value="P:negative regulation of DNA-templated transcription"/>
    <property type="evidence" value="ECO:0007669"/>
    <property type="project" value="TreeGrafter"/>
</dbReference>
<dbReference type="Gene3D" id="3.30.450.40">
    <property type="match status" value="1"/>
</dbReference>
<keyword evidence="2" id="KW-0238">DNA-binding</keyword>
<dbReference type="GO" id="GO:0003700">
    <property type="term" value="F:DNA-binding transcription factor activity"/>
    <property type="evidence" value="ECO:0007669"/>
    <property type="project" value="TreeGrafter"/>
</dbReference>
<dbReference type="SMART" id="SM00346">
    <property type="entry name" value="HTH_ICLR"/>
    <property type="match status" value="1"/>
</dbReference>
<accession>A0A5F0DCZ8</accession>
<keyword evidence="7" id="KW-1185">Reference proteome</keyword>
<evidence type="ECO:0000313" key="6">
    <source>
        <dbReference type="EMBL" id="TFB93861.1"/>
    </source>
</evidence>
<dbReference type="InterPro" id="IPR005471">
    <property type="entry name" value="Tscrpt_reg_IclR_N"/>
</dbReference>
<dbReference type="PANTHER" id="PTHR30136">
    <property type="entry name" value="HELIX-TURN-HELIX TRANSCRIPTIONAL REGULATOR, ICLR FAMILY"/>
    <property type="match status" value="1"/>
</dbReference>
<dbReference type="GO" id="GO:0003677">
    <property type="term" value="F:DNA binding"/>
    <property type="evidence" value="ECO:0007669"/>
    <property type="project" value="UniProtKB-KW"/>
</dbReference>
<dbReference type="PANTHER" id="PTHR30136:SF24">
    <property type="entry name" value="HTH-TYPE TRANSCRIPTIONAL REPRESSOR ALLR"/>
    <property type="match status" value="1"/>
</dbReference>
<proteinExistence type="predicted"/>
<protein>
    <submittedName>
        <fullName evidence="6">IclR family transcriptional regulator</fullName>
    </submittedName>
</protein>
<feature type="domain" description="IclR-ED" evidence="5">
    <location>
        <begin position="103"/>
        <end position="282"/>
    </location>
</feature>
<dbReference type="Pfam" id="PF01614">
    <property type="entry name" value="IclR_C"/>
    <property type="match status" value="1"/>
</dbReference>
<dbReference type="InterPro" id="IPR050707">
    <property type="entry name" value="HTH_MetabolicPath_Reg"/>
</dbReference>
<dbReference type="SUPFAM" id="SSF46785">
    <property type="entry name" value="Winged helix' DNA-binding domain"/>
    <property type="match status" value="1"/>
</dbReference>
<evidence type="ECO:0000259" key="4">
    <source>
        <dbReference type="PROSITE" id="PS51077"/>
    </source>
</evidence>
<evidence type="ECO:0000256" key="2">
    <source>
        <dbReference type="ARBA" id="ARBA00023125"/>
    </source>
</evidence>
<dbReference type="Proteomes" id="UP000297654">
    <property type="component" value="Unassembled WGS sequence"/>
</dbReference>
<keyword evidence="1" id="KW-0805">Transcription regulation</keyword>
<dbReference type="Pfam" id="PF09339">
    <property type="entry name" value="HTH_IclR"/>
    <property type="match status" value="1"/>
</dbReference>
<feature type="domain" description="HTH iclR-type" evidence="4">
    <location>
        <begin position="37"/>
        <end position="102"/>
    </location>
</feature>
<evidence type="ECO:0000256" key="1">
    <source>
        <dbReference type="ARBA" id="ARBA00023015"/>
    </source>
</evidence>
<dbReference type="PROSITE" id="PS51078">
    <property type="entry name" value="ICLR_ED"/>
    <property type="match status" value="1"/>
</dbReference>
<evidence type="ECO:0000259" key="5">
    <source>
        <dbReference type="PROSITE" id="PS51078"/>
    </source>
</evidence>
<dbReference type="InterPro" id="IPR036390">
    <property type="entry name" value="WH_DNA-bd_sf"/>
</dbReference>
<evidence type="ECO:0000313" key="7">
    <source>
        <dbReference type="Proteomes" id="UP000297654"/>
    </source>
</evidence>
<dbReference type="PROSITE" id="PS51077">
    <property type="entry name" value="HTH_ICLR"/>
    <property type="match status" value="1"/>
</dbReference>
<dbReference type="InterPro" id="IPR029016">
    <property type="entry name" value="GAF-like_dom_sf"/>
</dbReference>
<name>A0A5F0DCZ8_9MICO</name>
<dbReference type="SUPFAM" id="SSF55781">
    <property type="entry name" value="GAF domain-like"/>
    <property type="match status" value="1"/>
</dbReference>
<dbReference type="InterPro" id="IPR036388">
    <property type="entry name" value="WH-like_DNA-bd_sf"/>
</dbReference>
<reference evidence="6 7" key="1">
    <citation type="submission" date="2019-03" db="EMBL/GenBank/DDBJ databases">
        <title>Genomics of glacier-inhabiting Cryobacterium strains.</title>
        <authorList>
            <person name="Liu Q."/>
            <person name="Xin Y.-H."/>
        </authorList>
    </citation>
    <scope>NUCLEOTIDE SEQUENCE [LARGE SCALE GENOMIC DNA]</scope>
    <source>
        <strain evidence="6 7">Hh15</strain>
    </source>
</reference>
<comment type="caution">
    <text evidence="6">The sequence shown here is derived from an EMBL/GenBank/DDBJ whole genome shotgun (WGS) entry which is preliminary data.</text>
</comment>
<dbReference type="Gene3D" id="1.10.10.10">
    <property type="entry name" value="Winged helix-like DNA-binding domain superfamily/Winged helix DNA-binding domain"/>
    <property type="match status" value="1"/>
</dbReference>
<sequence length="287" mass="30800">MLPSSGSSGLIAVAWPVMSGKPAQKRVSAGVAAVDDRSVAARLFAILDAFAAPAGATSLTLTLTAIAQRAGLPLSTTHRLVAEWVGWGGLSKHENGQYSLGMKLWELGVQTPTARNLRTIALPYLEDLYETTREHVHLAILDGRDALYLEKLSGHHAVRLISRVGARLPLHSTGVGLVLLAYAPSDVVQQYLATSLQRFLPRTVTEPEAVRKRLAEIRLLGLARMSEEMTAGSSSIAAPIRDRTGQVVAAVSIVTRTTDTIDAEQERAVRVAAQGVSRALGYRRAQQ</sequence>